<dbReference type="Gene3D" id="2.30.29.30">
    <property type="entry name" value="Pleckstrin-homology domain (PH domain)/Phosphotyrosine-binding domain (PTB)"/>
    <property type="match status" value="1"/>
</dbReference>
<evidence type="ECO:0000259" key="1">
    <source>
        <dbReference type="PROSITE" id="PS50003"/>
    </source>
</evidence>
<comment type="caution">
    <text evidence="2">The sequence shown here is derived from an EMBL/GenBank/DDBJ whole genome shotgun (WGS) entry which is preliminary data.</text>
</comment>
<evidence type="ECO:0000313" key="3">
    <source>
        <dbReference type="Proteomes" id="UP000054937"/>
    </source>
</evidence>
<keyword evidence="3" id="KW-1185">Reference proteome</keyword>
<accession>A0A0V0QIW4</accession>
<evidence type="ECO:0000313" key="2">
    <source>
        <dbReference type="EMBL" id="KRX02259.1"/>
    </source>
</evidence>
<name>A0A0V0QIW4_PSEPJ</name>
<gene>
    <name evidence="2" type="ORF">PPERSA_04881</name>
</gene>
<organism evidence="2 3">
    <name type="scientific">Pseudocohnilembus persalinus</name>
    <name type="common">Ciliate</name>
    <dbReference type="NCBI Taxonomy" id="266149"/>
    <lineage>
        <taxon>Eukaryota</taxon>
        <taxon>Sar</taxon>
        <taxon>Alveolata</taxon>
        <taxon>Ciliophora</taxon>
        <taxon>Intramacronucleata</taxon>
        <taxon>Oligohymenophorea</taxon>
        <taxon>Scuticociliatia</taxon>
        <taxon>Philasterida</taxon>
        <taxon>Pseudocohnilembidae</taxon>
        <taxon>Pseudocohnilembus</taxon>
    </lineage>
</organism>
<dbReference type="InterPro" id="IPR011993">
    <property type="entry name" value="PH-like_dom_sf"/>
</dbReference>
<dbReference type="SUPFAM" id="SSF50729">
    <property type="entry name" value="PH domain-like"/>
    <property type="match status" value="1"/>
</dbReference>
<feature type="domain" description="PH" evidence="1">
    <location>
        <begin position="3"/>
        <end position="98"/>
    </location>
</feature>
<dbReference type="Proteomes" id="UP000054937">
    <property type="component" value="Unassembled WGS sequence"/>
</dbReference>
<dbReference type="InterPro" id="IPR001849">
    <property type="entry name" value="PH_domain"/>
</dbReference>
<dbReference type="AlphaFoldDB" id="A0A0V0QIW4"/>
<dbReference type="InParanoid" id="A0A0V0QIW4"/>
<dbReference type="PROSITE" id="PS50003">
    <property type="entry name" value="PH_DOMAIN"/>
    <property type="match status" value="1"/>
</dbReference>
<proteinExistence type="predicted"/>
<dbReference type="SMART" id="SM00233">
    <property type="entry name" value="PH"/>
    <property type="match status" value="1"/>
</dbReference>
<dbReference type="EMBL" id="LDAU01000156">
    <property type="protein sequence ID" value="KRX02259.1"/>
    <property type="molecule type" value="Genomic_DNA"/>
</dbReference>
<protein>
    <recommendedName>
        <fullName evidence="1">PH domain-containing protein</fullName>
    </recommendedName>
</protein>
<reference evidence="2 3" key="1">
    <citation type="journal article" date="2015" name="Sci. Rep.">
        <title>Genome of the facultative scuticociliatosis pathogen Pseudocohnilembus persalinus provides insight into its virulence through horizontal gene transfer.</title>
        <authorList>
            <person name="Xiong J."/>
            <person name="Wang G."/>
            <person name="Cheng J."/>
            <person name="Tian M."/>
            <person name="Pan X."/>
            <person name="Warren A."/>
            <person name="Jiang C."/>
            <person name="Yuan D."/>
            <person name="Miao W."/>
        </authorList>
    </citation>
    <scope>NUCLEOTIDE SEQUENCE [LARGE SCALE GENOMIC DNA]</scope>
    <source>
        <strain evidence="2">36N120E</strain>
    </source>
</reference>
<sequence>MQNRIQSGYIQVKRKRFWVIRYAEIYSNSWLCYYYNKGSDKPRFYMNLIDADIYEEQVENKNNSQCIKIVQKNKEISLLAETQKDHNCWLEILQECAKNQNSNNNLNKNNIQIQEQQQFKLQKFQDLDQEDEEQEINIKRPFVFDKKVIQNRFQGDDQLMLKANTSFFISEYKDLILTKVEEGIKTYMCKMGVIKQNNKNEQNLKKNPAKEILNQIYANNYLD</sequence>
<dbReference type="Pfam" id="PF00169">
    <property type="entry name" value="PH"/>
    <property type="match status" value="1"/>
</dbReference>